<keyword evidence="1" id="KW-0812">Transmembrane</keyword>
<sequence length="333" mass="36633">MRIGVVVSCYRQERFLARTVAAIERALAGREWNGVLELAVLGGEPLPALSERWRVVSAFDPVTGRPGRPLTPGAGRMLGFAACGGDWVLFVDSDVEVDADWMDAAIATAASGPSPAGVFGRIEEWFVDGTREWRNRDDMYATGDRDTDVGYFAALAFYRRDALQAVGGYDTRLHSDEDFELGLRLRARGFVLRSLGRLAARHWSPPRPNVAELGRRWRTGICFGQGEVLRLYAGRRGFGALLWRQRFFLAAIALWSLGAVALAVSLVRQDLRPLAAWAATPLAVIALMAARKRSLRLGTLSLLTWTVQGAGLIVGLVRREDDRPARPAAEVRC</sequence>
<keyword evidence="1" id="KW-0472">Membrane</keyword>
<evidence type="ECO:0000256" key="1">
    <source>
        <dbReference type="SAM" id="Phobius"/>
    </source>
</evidence>
<evidence type="ECO:0000313" key="3">
    <source>
        <dbReference type="EMBL" id="MBI3539386.1"/>
    </source>
</evidence>
<dbReference type="GO" id="GO:0044010">
    <property type="term" value="P:single-species biofilm formation"/>
    <property type="evidence" value="ECO:0007669"/>
    <property type="project" value="TreeGrafter"/>
</dbReference>
<dbReference type="Gene3D" id="3.90.550.10">
    <property type="entry name" value="Spore Coat Polysaccharide Biosynthesis Protein SpsA, Chain A"/>
    <property type="match status" value="1"/>
</dbReference>
<evidence type="ECO:0000313" key="4">
    <source>
        <dbReference type="Proteomes" id="UP000807850"/>
    </source>
</evidence>
<proteinExistence type="predicted"/>
<name>A0A9D6L690_UNCEI</name>
<dbReference type="Proteomes" id="UP000807850">
    <property type="component" value="Unassembled WGS sequence"/>
</dbReference>
<dbReference type="PANTHER" id="PTHR43685:SF2">
    <property type="entry name" value="GLYCOSYLTRANSFERASE 2-LIKE DOMAIN-CONTAINING PROTEIN"/>
    <property type="match status" value="1"/>
</dbReference>
<feature type="domain" description="Glycosyltransferase 2-like" evidence="2">
    <location>
        <begin position="105"/>
        <end position="286"/>
    </location>
</feature>
<dbReference type="InterPro" id="IPR050834">
    <property type="entry name" value="Glycosyltransf_2"/>
</dbReference>
<dbReference type="InterPro" id="IPR029044">
    <property type="entry name" value="Nucleotide-diphossugar_trans"/>
</dbReference>
<dbReference type="PANTHER" id="PTHR43685">
    <property type="entry name" value="GLYCOSYLTRANSFERASE"/>
    <property type="match status" value="1"/>
</dbReference>
<feature type="transmembrane region" description="Helical" evidence="1">
    <location>
        <begin position="274"/>
        <end position="290"/>
    </location>
</feature>
<dbReference type="SUPFAM" id="SSF53448">
    <property type="entry name" value="Nucleotide-diphospho-sugar transferases"/>
    <property type="match status" value="1"/>
</dbReference>
<accession>A0A9D6L690</accession>
<gene>
    <name evidence="3" type="ORF">HY076_03835</name>
</gene>
<feature type="transmembrane region" description="Helical" evidence="1">
    <location>
        <begin position="297"/>
        <end position="317"/>
    </location>
</feature>
<dbReference type="InterPro" id="IPR001173">
    <property type="entry name" value="Glyco_trans_2-like"/>
</dbReference>
<evidence type="ECO:0000259" key="2">
    <source>
        <dbReference type="Pfam" id="PF13632"/>
    </source>
</evidence>
<keyword evidence="1" id="KW-1133">Transmembrane helix</keyword>
<protein>
    <submittedName>
        <fullName evidence="3">Glycosyltransferase</fullName>
    </submittedName>
</protein>
<comment type="caution">
    <text evidence="3">The sequence shown here is derived from an EMBL/GenBank/DDBJ whole genome shotgun (WGS) entry which is preliminary data.</text>
</comment>
<dbReference type="AlphaFoldDB" id="A0A9D6L690"/>
<feature type="transmembrane region" description="Helical" evidence="1">
    <location>
        <begin position="247"/>
        <end position="268"/>
    </location>
</feature>
<reference evidence="3" key="1">
    <citation type="submission" date="2020-07" db="EMBL/GenBank/DDBJ databases">
        <title>Huge and variable diversity of episymbiotic CPR bacteria and DPANN archaea in groundwater ecosystems.</title>
        <authorList>
            <person name="He C.Y."/>
            <person name="Keren R."/>
            <person name="Whittaker M."/>
            <person name="Farag I.F."/>
            <person name="Doudna J."/>
            <person name="Cate J.H.D."/>
            <person name="Banfield J.F."/>
        </authorList>
    </citation>
    <scope>NUCLEOTIDE SEQUENCE</scope>
    <source>
        <strain evidence="3">NC_groundwater_928_Pr1_S-0.2um_72_17</strain>
    </source>
</reference>
<dbReference type="EMBL" id="JACQAY010000115">
    <property type="protein sequence ID" value="MBI3539386.1"/>
    <property type="molecule type" value="Genomic_DNA"/>
</dbReference>
<dbReference type="Pfam" id="PF13632">
    <property type="entry name" value="Glyco_trans_2_3"/>
    <property type="match status" value="1"/>
</dbReference>
<organism evidence="3 4">
    <name type="scientific">Eiseniibacteriota bacterium</name>
    <dbReference type="NCBI Taxonomy" id="2212470"/>
    <lineage>
        <taxon>Bacteria</taxon>
        <taxon>Candidatus Eiseniibacteriota</taxon>
    </lineage>
</organism>